<dbReference type="GeneID" id="126878471"/>
<dbReference type="CDD" id="cd01650">
    <property type="entry name" value="RT_nLTR_like"/>
    <property type="match status" value="1"/>
</dbReference>
<dbReference type="Proteomes" id="UP001652700">
    <property type="component" value="Unplaced"/>
</dbReference>
<dbReference type="InterPro" id="IPR000477">
    <property type="entry name" value="RT_dom"/>
</dbReference>
<evidence type="ECO:0000313" key="3">
    <source>
        <dbReference type="Proteomes" id="UP001652700"/>
    </source>
</evidence>
<dbReference type="PROSITE" id="PS50878">
    <property type="entry name" value="RT_POL"/>
    <property type="match status" value="1"/>
</dbReference>
<organism evidence="2 3">
    <name type="scientific">Diabrotica virgifera virgifera</name>
    <name type="common">western corn rootworm</name>
    <dbReference type="NCBI Taxonomy" id="50390"/>
    <lineage>
        <taxon>Eukaryota</taxon>
        <taxon>Metazoa</taxon>
        <taxon>Ecdysozoa</taxon>
        <taxon>Arthropoda</taxon>
        <taxon>Hexapoda</taxon>
        <taxon>Insecta</taxon>
        <taxon>Pterygota</taxon>
        <taxon>Neoptera</taxon>
        <taxon>Endopterygota</taxon>
        <taxon>Coleoptera</taxon>
        <taxon>Polyphaga</taxon>
        <taxon>Cucujiformia</taxon>
        <taxon>Chrysomeloidea</taxon>
        <taxon>Chrysomelidae</taxon>
        <taxon>Galerucinae</taxon>
        <taxon>Diabroticina</taxon>
        <taxon>Diabroticites</taxon>
        <taxon>Diabrotica</taxon>
    </lineage>
</organism>
<accession>A0ABM5JGV5</accession>
<dbReference type="SUPFAM" id="SSF56672">
    <property type="entry name" value="DNA/RNA polymerases"/>
    <property type="match status" value="1"/>
</dbReference>
<name>A0ABM5JGV5_DIAVI</name>
<dbReference type="RefSeq" id="XP_050497172.1">
    <property type="nucleotide sequence ID" value="XM_050641215.1"/>
</dbReference>
<dbReference type="EnsemblMetazoa" id="XM_050641215.1">
    <property type="protein sequence ID" value="XP_050497172.1"/>
    <property type="gene ID" value="LOC126878471"/>
</dbReference>
<proteinExistence type="predicted"/>
<feature type="domain" description="Reverse transcriptase" evidence="1">
    <location>
        <begin position="145"/>
        <end position="413"/>
    </location>
</feature>
<dbReference type="InterPro" id="IPR043502">
    <property type="entry name" value="DNA/RNA_pol_sf"/>
</dbReference>
<protein>
    <recommendedName>
        <fullName evidence="1">Reverse transcriptase domain-containing protein</fullName>
    </recommendedName>
</protein>
<evidence type="ECO:0000313" key="2">
    <source>
        <dbReference type="EnsemblMetazoa" id="XP_050497172.1"/>
    </source>
</evidence>
<dbReference type="Pfam" id="PF00078">
    <property type="entry name" value="RVT_1"/>
    <property type="match status" value="1"/>
</dbReference>
<reference evidence="2" key="1">
    <citation type="submission" date="2025-05" db="UniProtKB">
        <authorList>
            <consortium name="EnsemblMetazoa"/>
        </authorList>
    </citation>
    <scope>IDENTIFICATION</scope>
</reference>
<evidence type="ECO:0000259" key="1">
    <source>
        <dbReference type="PROSITE" id="PS50878"/>
    </source>
</evidence>
<keyword evidence="3" id="KW-1185">Reference proteome</keyword>
<sequence>MLVKSLVVLFIKPSIFIDFCIVLEISYYHIFSLFDIHFQLPIRKEDGDWAKADDDKAQAFANHLRQVFQPHPRIVPTEEEEFIHKSLEVSYQMSPPIENIKINEIKDLVKNLDIKKAPGYDLISGKICKNLPEEGLRLVVYIFNAIIKLGYFPFQWKMAQIILIPKPNKDPHELPSYRPISLLPVISKIFERLLLQRMNPIIERKKLIPEYQFGFRQQHGTIEQVHRVAKEARDAIEKKEYCTAAFLDVSQAFDKVILFLESTLNRSIFVNQLIKSKTGIKHYANYLIVNHRYDDLTSFYISTGVYSNMKQLYYLMARGTKSKSIILGHLNSLGMDSLQKMYNKDDSAEYNPYIQLLRWQIEKNENCESVIEQLAVLCKKEWDVNKNAVEVIFEFKKRLKIDDFAFEWTVMNVLASKGMWPQLNDFFMKPNWLTKKHSLKTVIPTELFVYGLSKHNPPKDVLEQYLPYINNTERSLLLAQKLNCHKFVIQHYINQRDRVGLINYKASLIANKLTPQNPEYFMIENALQSTDKKWKN</sequence>
<dbReference type="PANTHER" id="PTHR19446">
    <property type="entry name" value="REVERSE TRANSCRIPTASES"/>
    <property type="match status" value="1"/>
</dbReference>